<dbReference type="InterPro" id="IPR049890">
    <property type="entry name" value="VlpA-F-like_signal"/>
</dbReference>
<feature type="chain" id="PRO_5047508067" evidence="8">
    <location>
        <begin position="28"/>
        <end position="278"/>
    </location>
</feature>
<evidence type="ECO:0000313" key="9">
    <source>
        <dbReference type="EMBL" id="TPR53880.1"/>
    </source>
</evidence>
<evidence type="ECO:0000256" key="3">
    <source>
        <dbReference type="ARBA" id="ARBA00022729"/>
    </source>
</evidence>
<reference evidence="9" key="1">
    <citation type="submission" date="2019-06" db="EMBL/GenBank/DDBJ databases">
        <title>Mycoplasma neophronis type strain whole genome sequence.</title>
        <authorList>
            <person name="Spergser J."/>
        </authorList>
    </citation>
    <scope>NUCLEOTIDE SEQUENCE [LARGE SCALE GENOMIC DNA]</scope>
    <source>
        <strain evidence="9">DSM 24097</strain>
    </source>
</reference>
<comment type="caution">
    <text evidence="9">The sequence shown here is derived from an EMBL/GenBank/DDBJ whole genome shotgun (WGS) entry which is preliminary data.</text>
</comment>
<protein>
    <submittedName>
        <fullName evidence="9">Uncharacterized protein</fullName>
    </submittedName>
</protein>
<dbReference type="Proteomes" id="UP000316851">
    <property type="component" value="Unassembled WGS sequence"/>
</dbReference>
<keyword evidence="7" id="KW-0449">Lipoprotein</keyword>
<keyword evidence="10" id="KW-1185">Reference proteome</keyword>
<evidence type="ECO:0000256" key="6">
    <source>
        <dbReference type="ARBA" id="ARBA00023139"/>
    </source>
</evidence>
<gene>
    <name evidence="9" type="ORF">FJR74_01810</name>
</gene>
<sequence length="278" mass="31996">MKKRTLLRTILLSAGTLTPLLATPLVAAACQAQPELLLSNSAKATYKSKGYNIAGSANDWNRQNFQIQNPISPKDPLYLVQKYAVNEKGEPIYVTNAEGKIIYYKYREENGKKIILRNDRGYPIEAQSAADGIPIQKTIANDEAPEDHVYQIIDMFKVFEIKSLSPKYDYRIFTFTWDQLTENFPATANDSRYRPYKNNKKALFAILYWNLKMNEMSVNWESDFVLPSIRALERIRPDVSIPTAPLELVPWPYFKNIIGKDQFWKNATEPVVLLFENE</sequence>
<dbReference type="NCBIfam" id="NF033817">
    <property type="entry name" value="Mplas_variab_LP"/>
    <property type="match status" value="1"/>
</dbReference>
<evidence type="ECO:0000313" key="10">
    <source>
        <dbReference type="Proteomes" id="UP000316851"/>
    </source>
</evidence>
<evidence type="ECO:0000256" key="8">
    <source>
        <dbReference type="SAM" id="SignalP"/>
    </source>
</evidence>
<dbReference type="RefSeq" id="WP_140914845.1">
    <property type="nucleotide sequence ID" value="NZ_VHHP01000004.1"/>
</dbReference>
<name>A0ABY2YZT4_9BACT</name>
<evidence type="ECO:0000256" key="7">
    <source>
        <dbReference type="ARBA" id="ARBA00023288"/>
    </source>
</evidence>
<dbReference type="EMBL" id="VHHP01000004">
    <property type="protein sequence ID" value="TPR53880.1"/>
    <property type="molecule type" value="Genomic_DNA"/>
</dbReference>
<accession>A0ABY2YZT4</accession>
<evidence type="ECO:0000256" key="4">
    <source>
        <dbReference type="ARBA" id="ARBA00022737"/>
    </source>
</evidence>
<keyword evidence="2" id="KW-1003">Cell membrane</keyword>
<keyword evidence="6" id="KW-0564">Palmitate</keyword>
<evidence type="ECO:0000256" key="2">
    <source>
        <dbReference type="ARBA" id="ARBA00022475"/>
    </source>
</evidence>
<evidence type="ECO:0000256" key="5">
    <source>
        <dbReference type="ARBA" id="ARBA00023136"/>
    </source>
</evidence>
<dbReference type="PROSITE" id="PS51257">
    <property type="entry name" value="PROKAR_LIPOPROTEIN"/>
    <property type="match status" value="1"/>
</dbReference>
<keyword evidence="4" id="KW-0677">Repeat</keyword>
<proteinExistence type="predicted"/>
<feature type="signal peptide" evidence="8">
    <location>
        <begin position="1"/>
        <end position="27"/>
    </location>
</feature>
<organism evidence="9 10">
    <name type="scientific">Metamycoplasma neophronis</name>
    <dbReference type="NCBI Taxonomy" id="872983"/>
    <lineage>
        <taxon>Bacteria</taxon>
        <taxon>Bacillati</taxon>
        <taxon>Mycoplasmatota</taxon>
        <taxon>Mycoplasmoidales</taxon>
        <taxon>Metamycoplasmataceae</taxon>
        <taxon>Metamycoplasma</taxon>
    </lineage>
</organism>
<evidence type="ECO:0000256" key="1">
    <source>
        <dbReference type="ARBA" id="ARBA00004193"/>
    </source>
</evidence>
<keyword evidence="5" id="KW-0472">Membrane</keyword>
<comment type="subcellular location">
    <subcellularLocation>
        <location evidence="1">Cell membrane</location>
        <topology evidence="1">Lipid-anchor</topology>
    </subcellularLocation>
</comment>
<keyword evidence="3 8" id="KW-0732">Signal</keyword>